<name>A0AAW1NKQ8_9CHLO</name>
<protein>
    <submittedName>
        <fullName evidence="3">Uncharacterized protein</fullName>
    </submittedName>
</protein>
<accession>A0AAW1NKQ8</accession>
<keyword evidence="2" id="KW-0812">Transmembrane</keyword>
<keyword evidence="4" id="KW-1185">Reference proteome</keyword>
<evidence type="ECO:0000256" key="2">
    <source>
        <dbReference type="SAM" id="Phobius"/>
    </source>
</evidence>
<dbReference type="Proteomes" id="UP001465755">
    <property type="component" value="Unassembled WGS sequence"/>
</dbReference>
<evidence type="ECO:0000313" key="4">
    <source>
        <dbReference type="Proteomes" id="UP001465755"/>
    </source>
</evidence>
<organism evidence="3 4">
    <name type="scientific">Symbiochloris irregularis</name>
    <dbReference type="NCBI Taxonomy" id="706552"/>
    <lineage>
        <taxon>Eukaryota</taxon>
        <taxon>Viridiplantae</taxon>
        <taxon>Chlorophyta</taxon>
        <taxon>core chlorophytes</taxon>
        <taxon>Trebouxiophyceae</taxon>
        <taxon>Trebouxiales</taxon>
        <taxon>Trebouxiaceae</taxon>
        <taxon>Symbiochloris</taxon>
    </lineage>
</organism>
<feature type="region of interest" description="Disordered" evidence="1">
    <location>
        <begin position="69"/>
        <end position="97"/>
    </location>
</feature>
<sequence>MRPSCRCSQACSTATGALGHSSSPNPFLVVGIAAGGLVLIGFVLFALNKPPPEEKAGYLPKPELEKQQVGKALEPASISGKKPGVQVKSPGNTGNPN</sequence>
<keyword evidence="2" id="KW-0472">Membrane</keyword>
<gene>
    <name evidence="3" type="ORF">WJX73_000480</name>
</gene>
<feature type="transmembrane region" description="Helical" evidence="2">
    <location>
        <begin position="27"/>
        <end position="47"/>
    </location>
</feature>
<dbReference type="EMBL" id="JALJOQ010000200">
    <property type="protein sequence ID" value="KAK9789934.1"/>
    <property type="molecule type" value="Genomic_DNA"/>
</dbReference>
<comment type="caution">
    <text evidence="3">The sequence shown here is derived from an EMBL/GenBank/DDBJ whole genome shotgun (WGS) entry which is preliminary data.</text>
</comment>
<evidence type="ECO:0000256" key="1">
    <source>
        <dbReference type="SAM" id="MobiDB-lite"/>
    </source>
</evidence>
<evidence type="ECO:0000313" key="3">
    <source>
        <dbReference type="EMBL" id="KAK9789934.1"/>
    </source>
</evidence>
<reference evidence="3 4" key="1">
    <citation type="journal article" date="2024" name="Nat. Commun.">
        <title>Phylogenomics reveals the evolutionary origins of lichenization in chlorophyte algae.</title>
        <authorList>
            <person name="Puginier C."/>
            <person name="Libourel C."/>
            <person name="Otte J."/>
            <person name="Skaloud P."/>
            <person name="Haon M."/>
            <person name="Grisel S."/>
            <person name="Petersen M."/>
            <person name="Berrin J.G."/>
            <person name="Delaux P.M."/>
            <person name="Dal Grande F."/>
            <person name="Keller J."/>
        </authorList>
    </citation>
    <scope>NUCLEOTIDE SEQUENCE [LARGE SCALE GENOMIC DNA]</scope>
    <source>
        <strain evidence="3 4">SAG 2036</strain>
    </source>
</reference>
<keyword evidence="2" id="KW-1133">Transmembrane helix</keyword>
<proteinExistence type="predicted"/>
<dbReference type="AlphaFoldDB" id="A0AAW1NKQ8"/>